<reference evidence="2" key="1">
    <citation type="submission" date="2024-06" db="EMBL/GenBank/DDBJ databases">
        <authorList>
            <consortium name="consrtm"/>
            <person name="Uemura M."/>
            <person name="Terahara T."/>
        </authorList>
    </citation>
    <scope>NUCLEOTIDE SEQUENCE</scope>
    <source>
        <strain evidence="2">KM77-8</strain>
    </source>
</reference>
<gene>
    <name evidence="2" type="ORF">SHKM778_13840</name>
</gene>
<sequence length="147" mass="15211">MPLLETQARMVAALAVGAPTSTRGPALLLASRFAEFTDGMAQEAGDSSAALGWTGEATELAPAGGDPHLGSYALVRHALVPLYSGDAAATIAPAHRAQSSKRRWLLEPPGRRTARPPFGIPRSDGALCSPPDGPHQAPGFLGLPRNQ</sequence>
<dbReference type="AlphaFoldDB" id="A0AAT9HC50"/>
<organism evidence="2">
    <name type="scientific">Streptomyces haneummycinicus</name>
    <dbReference type="NCBI Taxonomy" id="3074435"/>
    <lineage>
        <taxon>Bacteria</taxon>
        <taxon>Bacillati</taxon>
        <taxon>Actinomycetota</taxon>
        <taxon>Actinomycetes</taxon>
        <taxon>Kitasatosporales</taxon>
        <taxon>Streptomycetaceae</taxon>
        <taxon>Streptomyces</taxon>
    </lineage>
</organism>
<feature type="region of interest" description="Disordered" evidence="1">
    <location>
        <begin position="92"/>
        <end position="147"/>
    </location>
</feature>
<evidence type="ECO:0000256" key="1">
    <source>
        <dbReference type="SAM" id="MobiDB-lite"/>
    </source>
</evidence>
<accession>A0AAT9HC50</accession>
<evidence type="ECO:0000313" key="2">
    <source>
        <dbReference type="EMBL" id="BFO14996.1"/>
    </source>
</evidence>
<reference evidence="2" key="2">
    <citation type="submission" date="2024-07" db="EMBL/GenBank/DDBJ databases">
        <title>Streptomyces haneummycinica sp. nov., a new antibiotic-producing actinobacterium isolated from marine sediment.</title>
        <authorList>
            <person name="Uemura M."/>
            <person name="Hamada M."/>
            <person name="Hirano S."/>
            <person name="Kobayashi K."/>
            <person name="Ohshiro T."/>
            <person name="Kobayashi T."/>
            <person name="Terahara T."/>
        </authorList>
    </citation>
    <scope>NUCLEOTIDE SEQUENCE</scope>
    <source>
        <strain evidence="2">KM77-8</strain>
    </source>
</reference>
<proteinExistence type="predicted"/>
<protein>
    <submittedName>
        <fullName evidence="2">Uncharacterized protein</fullName>
    </submittedName>
</protein>
<name>A0AAT9HC50_9ACTN</name>
<dbReference type="EMBL" id="AP035768">
    <property type="protein sequence ID" value="BFO14996.1"/>
    <property type="molecule type" value="Genomic_DNA"/>
</dbReference>